<dbReference type="EMBL" id="BMKL01000001">
    <property type="protein sequence ID" value="GGD92718.1"/>
    <property type="molecule type" value="Genomic_DNA"/>
</dbReference>
<dbReference type="Proteomes" id="UP000619041">
    <property type="component" value="Unassembled WGS sequence"/>
</dbReference>
<name>A0ABQ1S7M8_9SPHN</name>
<evidence type="ECO:0008006" key="3">
    <source>
        <dbReference type="Google" id="ProtNLM"/>
    </source>
</evidence>
<evidence type="ECO:0000313" key="1">
    <source>
        <dbReference type="EMBL" id="GGD92718.1"/>
    </source>
</evidence>
<dbReference type="SUPFAM" id="SSF48576">
    <property type="entry name" value="Terpenoid synthases"/>
    <property type="match status" value="1"/>
</dbReference>
<sequence length="240" mass="25309">MKRLSAPRLNQLVARVPGRDIPIVMPETAQSDPGLAVCLAWQPFGSRAGLSVLFQLDERLAAAVAQAREPMLAQVRLAWWRERLSEIASNPASGEPLLARVSETWGPSGGRLAALVDGWEHLVGEPSLSTEDMTAFATGRAEALRAFANHAGAGADADAAASIGRAWAFADLAVRASDEAERKMARSLGSAETVALPRSRRLRGVAVLGGLSARALLRGEPIMEGRGAAAAAMRLGLFGR</sequence>
<reference evidence="2" key="1">
    <citation type="journal article" date="2019" name="Int. J. Syst. Evol. Microbiol.">
        <title>The Global Catalogue of Microorganisms (GCM) 10K type strain sequencing project: providing services to taxonomists for standard genome sequencing and annotation.</title>
        <authorList>
            <consortium name="The Broad Institute Genomics Platform"/>
            <consortium name="The Broad Institute Genome Sequencing Center for Infectious Disease"/>
            <person name="Wu L."/>
            <person name="Ma J."/>
        </authorList>
    </citation>
    <scope>NUCLEOTIDE SEQUENCE [LARGE SCALE GENOMIC DNA]</scope>
    <source>
        <strain evidence="2">CGMCC 1.15959</strain>
    </source>
</reference>
<gene>
    <name evidence="1" type="ORF">GCM10011515_10560</name>
</gene>
<accession>A0ABQ1S7M8</accession>
<protein>
    <recommendedName>
        <fullName evidence="3">Squalene/phytoene synthase</fullName>
    </recommendedName>
</protein>
<keyword evidence="2" id="KW-1185">Reference proteome</keyword>
<evidence type="ECO:0000313" key="2">
    <source>
        <dbReference type="Proteomes" id="UP000619041"/>
    </source>
</evidence>
<organism evidence="1 2">
    <name type="scientific">Tsuneonella deserti</name>
    <dbReference type="NCBI Taxonomy" id="2035528"/>
    <lineage>
        <taxon>Bacteria</taxon>
        <taxon>Pseudomonadati</taxon>
        <taxon>Pseudomonadota</taxon>
        <taxon>Alphaproteobacteria</taxon>
        <taxon>Sphingomonadales</taxon>
        <taxon>Erythrobacteraceae</taxon>
        <taxon>Tsuneonella</taxon>
    </lineage>
</organism>
<dbReference type="InterPro" id="IPR008949">
    <property type="entry name" value="Isoprenoid_synthase_dom_sf"/>
</dbReference>
<comment type="caution">
    <text evidence="1">The sequence shown here is derived from an EMBL/GenBank/DDBJ whole genome shotgun (WGS) entry which is preliminary data.</text>
</comment>
<proteinExistence type="predicted"/>